<dbReference type="AlphaFoldDB" id="A0A5Q3QEE4"/>
<dbReference type="RefSeq" id="WP_154078165.1">
    <property type="nucleotide sequence ID" value="NZ_CP045929.1"/>
</dbReference>
<dbReference type="Proteomes" id="UP000371041">
    <property type="component" value="Chromosome"/>
</dbReference>
<name>A0A5Q3QEE4_9PSEU</name>
<protein>
    <recommendedName>
        <fullName evidence="4">WXG100 family type VII secretion target</fullName>
    </recommendedName>
</protein>
<sequence length="117" mass="11930">MEKLTRLINDLDRAADDITAANKALSNAKGHDLGTPGIDTASEEFRDTWSDGISKISEGAKATSDALGVARSTYAKLENEVASLVAAAGEASQAPTGGSQAGAGEGQSSHIEQRLSG</sequence>
<gene>
    <name evidence="2" type="ORF">GIY23_20570</name>
</gene>
<dbReference type="EMBL" id="CP045929">
    <property type="protein sequence ID" value="QGK71594.1"/>
    <property type="molecule type" value="Genomic_DNA"/>
</dbReference>
<accession>A0A5Q3QEE4</accession>
<reference evidence="3" key="1">
    <citation type="submission" date="2019-11" db="EMBL/GenBank/DDBJ databases">
        <title>The complete genome sequence of Saccharopolyspora sp. E2A.</title>
        <authorList>
            <person name="Zhang G."/>
        </authorList>
    </citation>
    <scope>NUCLEOTIDE SEQUENCE [LARGE SCALE GENOMIC DNA]</scope>
    <source>
        <strain evidence="3">E2A</strain>
    </source>
</reference>
<evidence type="ECO:0008006" key="4">
    <source>
        <dbReference type="Google" id="ProtNLM"/>
    </source>
</evidence>
<evidence type="ECO:0000313" key="3">
    <source>
        <dbReference type="Proteomes" id="UP000371041"/>
    </source>
</evidence>
<dbReference type="KEGG" id="sace:GIY23_20570"/>
<evidence type="ECO:0000256" key="1">
    <source>
        <dbReference type="SAM" id="MobiDB-lite"/>
    </source>
</evidence>
<evidence type="ECO:0000313" key="2">
    <source>
        <dbReference type="EMBL" id="QGK71594.1"/>
    </source>
</evidence>
<feature type="region of interest" description="Disordered" evidence="1">
    <location>
        <begin position="88"/>
        <end position="117"/>
    </location>
</feature>
<keyword evidence="3" id="KW-1185">Reference proteome</keyword>
<proteinExistence type="predicted"/>
<organism evidence="2 3">
    <name type="scientific">Allosaccharopolyspora coralli</name>
    <dbReference type="NCBI Taxonomy" id="2665642"/>
    <lineage>
        <taxon>Bacteria</taxon>
        <taxon>Bacillati</taxon>
        <taxon>Actinomycetota</taxon>
        <taxon>Actinomycetes</taxon>
        <taxon>Pseudonocardiales</taxon>
        <taxon>Pseudonocardiaceae</taxon>
        <taxon>Allosaccharopolyspora</taxon>
    </lineage>
</organism>